<proteinExistence type="predicted"/>
<dbReference type="AlphaFoldDB" id="A0A1Y2IJP7"/>
<evidence type="ECO:0000313" key="1">
    <source>
        <dbReference type="EMBL" id="OSD01345.1"/>
    </source>
</evidence>
<reference evidence="1 2" key="1">
    <citation type="journal article" date="2015" name="Biotechnol. Biofuels">
        <title>Enhanced degradation of softwood versus hardwood by the white-rot fungus Pycnoporus coccineus.</title>
        <authorList>
            <person name="Couturier M."/>
            <person name="Navarro D."/>
            <person name="Chevret D."/>
            <person name="Henrissat B."/>
            <person name="Piumi F."/>
            <person name="Ruiz-Duenas F.J."/>
            <person name="Martinez A.T."/>
            <person name="Grigoriev I.V."/>
            <person name="Riley R."/>
            <person name="Lipzen A."/>
            <person name="Berrin J.G."/>
            <person name="Master E.R."/>
            <person name="Rosso M.N."/>
        </authorList>
    </citation>
    <scope>NUCLEOTIDE SEQUENCE [LARGE SCALE GENOMIC DNA]</scope>
    <source>
        <strain evidence="1 2">BRFM310</strain>
    </source>
</reference>
<sequence>MGRRCVRVLYCICNAMSSASQSYPCTPISSSTDLCLQNGNGGFRLLCSRNPADGHWSTLARMYVYPSKMQDAGRFRRRGCWLHDVHRMTPATLPLAPESQSAAGGSKTVQMRRLRIKKKQTEQNTYDIKRRASE</sequence>
<protein>
    <submittedName>
        <fullName evidence="1">Uncharacterized protein</fullName>
    </submittedName>
</protein>
<name>A0A1Y2IJP7_TRAC3</name>
<keyword evidence="2" id="KW-1185">Reference proteome</keyword>
<gene>
    <name evidence="1" type="ORF">PYCCODRAFT_542151</name>
</gene>
<accession>A0A1Y2IJP7</accession>
<dbReference type="EMBL" id="KZ084112">
    <property type="protein sequence ID" value="OSD01345.1"/>
    <property type="molecule type" value="Genomic_DNA"/>
</dbReference>
<dbReference type="Proteomes" id="UP000193067">
    <property type="component" value="Unassembled WGS sequence"/>
</dbReference>
<evidence type="ECO:0000313" key="2">
    <source>
        <dbReference type="Proteomes" id="UP000193067"/>
    </source>
</evidence>
<organism evidence="1 2">
    <name type="scientific">Trametes coccinea (strain BRFM310)</name>
    <name type="common">Pycnoporus coccineus</name>
    <dbReference type="NCBI Taxonomy" id="1353009"/>
    <lineage>
        <taxon>Eukaryota</taxon>
        <taxon>Fungi</taxon>
        <taxon>Dikarya</taxon>
        <taxon>Basidiomycota</taxon>
        <taxon>Agaricomycotina</taxon>
        <taxon>Agaricomycetes</taxon>
        <taxon>Polyporales</taxon>
        <taxon>Polyporaceae</taxon>
        <taxon>Trametes</taxon>
    </lineage>
</organism>